<dbReference type="CDD" id="cd18809">
    <property type="entry name" value="SF1_C_RecD"/>
    <property type="match status" value="1"/>
</dbReference>
<organism evidence="4 5">
    <name type="scientific">Devosia oryziradicis</name>
    <dbReference type="NCBI Taxonomy" id="2801335"/>
    <lineage>
        <taxon>Bacteria</taxon>
        <taxon>Pseudomonadati</taxon>
        <taxon>Pseudomonadota</taxon>
        <taxon>Alphaproteobacteria</taxon>
        <taxon>Hyphomicrobiales</taxon>
        <taxon>Devosiaceae</taxon>
        <taxon>Devosia</taxon>
    </lineage>
</organism>
<feature type="domain" description="UvrD-like helicase C-terminal" evidence="3">
    <location>
        <begin position="1017"/>
        <end position="1064"/>
    </location>
</feature>
<dbReference type="SUPFAM" id="SSF52540">
    <property type="entry name" value="P-loop containing nucleoside triphosphate hydrolases"/>
    <property type="match status" value="2"/>
</dbReference>
<keyword evidence="2" id="KW-0067">ATP-binding</keyword>
<dbReference type="PANTHER" id="PTHR43788">
    <property type="entry name" value="DNA2/NAM7 HELICASE FAMILY MEMBER"/>
    <property type="match status" value="1"/>
</dbReference>
<dbReference type="Gene3D" id="3.40.50.300">
    <property type="entry name" value="P-loop containing nucleotide triphosphate hydrolases"/>
    <property type="match status" value="2"/>
</dbReference>
<keyword evidence="5" id="KW-1185">Reference proteome</keyword>
<evidence type="ECO:0000313" key="5">
    <source>
        <dbReference type="Proteomes" id="UP000595460"/>
    </source>
</evidence>
<dbReference type="Gene3D" id="2.30.30.940">
    <property type="match status" value="1"/>
</dbReference>
<reference evidence="4 5" key="1">
    <citation type="submission" date="2021-01" db="EMBL/GenBank/DDBJ databases">
        <title>Genome seq and assembly of Devosia sp. G19.</title>
        <authorList>
            <person name="Chhetri G."/>
        </authorList>
    </citation>
    <scope>NUCLEOTIDE SEQUENCE [LARGE SCALE GENOMIC DNA]</scope>
    <source>
        <strain evidence="4 5">G19</strain>
    </source>
</reference>
<protein>
    <submittedName>
        <fullName evidence="4">ATP-dependent RecD-like DNA helicase</fullName>
    </submittedName>
</protein>
<evidence type="ECO:0000313" key="4">
    <source>
        <dbReference type="EMBL" id="QQR36140.1"/>
    </source>
</evidence>
<dbReference type="CDD" id="cd17933">
    <property type="entry name" value="DEXSc_RecD-like"/>
    <property type="match status" value="1"/>
</dbReference>
<proteinExistence type="predicted"/>
<accession>A0ABX7BW20</accession>
<dbReference type="PANTHER" id="PTHR43788:SF6">
    <property type="entry name" value="DNA HELICASE B"/>
    <property type="match status" value="1"/>
</dbReference>
<evidence type="ECO:0000259" key="3">
    <source>
        <dbReference type="Pfam" id="PF13538"/>
    </source>
</evidence>
<gene>
    <name evidence="4" type="ORF">JI749_00395</name>
</gene>
<keyword evidence="1" id="KW-0547">Nucleotide-binding</keyword>
<dbReference type="RefSeq" id="WP_201657133.1">
    <property type="nucleotide sequence ID" value="NZ_CP068047.1"/>
</dbReference>
<dbReference type="Pfam" id="PF13604">
    <property type="entry name" value="AAA_30"/>
    <property type="match status" value="1"/>
</dbReference>
<dbReference type="InterPro" id="IPR050534">
    <property type="entry name" value="Coronavir_polyprotein_1ab"/>
</dbReference>
<dbReference type="InterPro" id="IPR027417">
    <property type="entry name" value="P-loop_NTPase"/>
</dbReference>
<sequence>MVFHLTMRVAWHGARWNGRVCPAPSSNAFCVALDRIREEKDDAAQDALAGRPWHELTPEELPPCKAESGAFMNDTEWTRRFEHPYASIKKATATHGHLKPTVVKVPPFAAFAVPFGWMLRSEQAAIDAKLPKPLPPDEQSPFSSPWVFGRARQTAIVDHVFDRLTPERSLVFFYCKEGQPLGDTISRLVVGVGRIQSIAPVKQYDAPAGKDAYPMWDRLLRHSIRPDGFDGFLLPYHDYLEPTGDDVEDARRARLLAEIAVPADPAHMRAFSYAAELAPADIALSTLIRCLEAVRKIRAHGIAQGPWERREEWLNTQIGLAWKDRGAFPGLGSALEALGMRLGTALTLELLASGAVATDADPWPHVDALLRGKMKPPQPAYDADLKAVRDTWLNLADERRLLLKLLSRFALTPAQASRWFDPSKRAAASTASTSDAETIANPYRISEVDLGDAKESPVSVGTIDRGLLPEATIAANHPVPHPSRVESAADPRRLRAALVAVLRRASDTGDALLSVTEAVEKVAALELAHPCLIGVDWPSTNSAALAGVVELIDMPAPEGQQTGISAVQLTELKTREDKLRSVLSKRAGKAAPVVMADWKKLLMEAVKAAGGAFDPKNARHVLAIDEQATALARVTSRRLTALVGRAGTGKTSVMGALLLNDALARDGILLLAPTGKARVRLGKAANAEAMTVAQFLNELGRYDRVRQRPRFHGKEKYRKERTVVIDECSMLTMDDLAAVLDALDLAHVQRLILVGDPNQLPPIGVGRPFADLTSYLETTDAKSDTGLALGEALARLTVEVRAVAGADQASDTLRLASWFTRETQPVDADRVLSDLETGRPFNDLDLFFWTTPDELRSRLSEAFQKHLGLAQAGDVTSFNASLGIDERGWVPFDEPGGSEQWQILSPVRMHAHGVHDLNRWAQRRYRARELNAAAEPWVVSLGDESIVIRDKVIQVSNQWRDAYDGHESGDHYVANGEVGLVGNGKAPWLNVVFAGRPNLRFGYSGRDFPGGSGPLELAYAITVHKSQGSEFQKVFVVLPKNCRPLSRELLYTALTRSRRQLVLLIEGDNPSVLFDYTRPERSETARRNTNLFLGALRRVETEVPYAENLIHRTEKGHLVRSKSELVIANMLHRSGVEYEYERVLDGEVQPGHLRPDFSFVTTDGDLILWEHLGMMGREDYRKGWEWKRAWYEANGFILGQTLFSSEDDERGGLDSARLQQVVNSIRELLD</sequence>
<evidence type="ECO:0000256" key="1">
    <source>
        <dbReference type="ARBA" id="ARBA00022741"/>
    </source>
</evidence>
<dbReference type="EMBL" id="CP068047">
    <property type="protein sequence ID" value="QQR36140.1"/>
    <property type="molecule type" value="Genomic_DNA"/>
</dbReference>
<evidence type="ECO:0000256" key="2">
    <source>
        <dbReference type="ARBA" id="ARBA00022840"/>
    </source>
</evidence>
<dbReference type="Pfam" id="PF13538">
    <property type="entry name" value="UvrD_C_2"/>
    <property type="match status" value="1"/>
</dbReference>
<dbReference type="InterPro" id="IPR027785">
    <property type="entry name" value="UvrD-like_helicase_C"/>
</dbReference>
<name>A0ABX7BW20_9HYPH</name>
<dbReference type="Proteomes" id="UP000595460">
    <property type="component" value="Chromosome"/>
</dbReference>